<name>A0A5R8Q6K9_9FIRM</name>
<accession>A0A5R8Q6K9</accession>
<evidence type="ECO:0000313" key="2">
    <source>
        <dbReference type="Proteomes" id="UP000306912"/>
    </source>
</evidence>
<comment type="caution">
    <text evidence="1">The sequence shown here is derived from an EMBL/GenBank/DDBJ whole genome shotgun (WGS) entry which is preliminary data.</text>
</comment>
<dbReference type="RefSeq" id="WP_138192686.1">
    <property type="nucleotide sequence ID" value="NZ_VBWP01000018.1"/>
</dbReference>
<sequence length="269" mass="31777">MFQPNESAMLNITSSFYLSLSEEDKFELLKTVDEIGVSSTALWIDSNEVNTFFNVNFITQDKFQDIDHQIRETHTFIIITDELNVIQKLTHDSFLLYLDLDNDKLDWIEELSVLKEKIIIVRFKKFEINEANLYKYNNLCTKLNELEHVFLSKENWRTATIKQHPCNIYACSGKYCHSKKSKIPRDLYIDQYGNLFPSGINEQNFMFGNIKEKKLTELLEETNNFTSVCSNIFRDIVIDYPYDYFPIDSFVFREGESNEVVETNNFNYQ</sequence>
<reference evidence="1 2" key="1">
    <citation type="submission" date="2019-05" db="EMBL/GenBank/DDBJ databases">
        <title>Culicoidintestinum kansasii gen. nov., sp. nov. from the gastrointestinal tract of the biting midge, Culicoides sonorensis.</title>
        <authorList>
            <person name="Neupane S."/>
            <person name="Ghosh A."/>
            <person name="Gunther S."/>
            <person name="Martin K."/>
            <person name="Zurek L."/>
        </authorList>
    </citation>
    <scope>NUCLEOTIDE SEQUENCE [LARGE SCALE GENOMIC DNA]</scope>
    <source>
        <strain evidence="1 2">CS-1</strain>
    </source>
</reference>
<dbReference type="InParanoid" id="A0A5R8Q6K9"/>
<protein>
    <submittedName>
        <fullName evidence="1">Uncharacterized protein</fullName>
    </submittedName>
</protein>
<gene>
    <name evidence="1" type="ORF">FEZ08_11850</name>
</gene>
<evidence type="ECO:0000313" key="1">
    <source>
        <dbReference type="EMBL" id="TLG70302.1"/>
    </source>
</evidence>
<organism evidence="1 2">
    <name type="scientific">Culicoidibacter larvae</name>
    <dbReference type="NCBI Taxonomy" id="2579976"/>
    <lineage>
        <taxon>Bacteria</taxon>
        <taxon>Bacillati</taxon>
        <taxon>Bacillota</taxon>
        <taxon>Culicoidibacteria</taxon>
        <taxon>Culicoidibacterales</taxon>
        <taxon>Culicoidibacteraceae</taxon>
        <taxon>Culicoidibacter</taxon>
    </lineage>
</organism>
<keyword evidence="2" id="KW-1185">Reference proteome</keyword>
<dbReference type="OrthoDB" id="9920091at2"/>
<dbReference type="Proteomes" id="UP000306912">
    <property type="component" value="Unassembled WGS sequence"/>
</dbReference>
<proteinExistence type="predicted"/>
<dbReference type="AlphaFoldDB" id="A0A5R8Q6K9"/>
<dbReference type="EMBL" id="VBWP01000018">
    <property type="protein sequence ID" value="TLG70302.1"/>
    <property type="molecule type" value="Genomic_DNA"/>
</dbReference>